<keyword evidence="3" id="KW-0560">Oxidoreductase</keyword>
<dbReference type="PANTHER" id="PTHR10543:SF142">
    <property type="entry name" value="OS06G0162550 PROTEIN"/>
    <property type="match status" value="1"/>
</dbReference>
<keyword evidence="2 5" id="KW-0479">Metal-binding</keyword>
<accession>A0AA88E6D1</accession>
<keyword evidence="4 5" id="KW-0408">Iron</keyword>
<protein>
    <submittedName>
        <fullName evidence="6">Uncharacterized protein</fullName>
    </submittedName>
</protein>
<name>A0AA88E6D1_FICCA</name>
<keyword evidence="3" id="KW-0223">Dioxygenase</keyword>
<comment type="cofactor">
    <cofactor evidence="5">
        <name>Fe(2+)</name>
        <dbReference type="ChEBI" id="CHEBI:29033"/>
    </cofactor>
    <text evidence="5">Binds 1 Fe(2+) ion per subunit.</text>
</comment>
<feature type="binding site" evidence="5">
    <location>
        <position position="315"/>
    </location>
    <ligand>
        <name>Fe cation</name>
        <dbReference type="ChEBI" id="CHEBI:24875"/>
        <note>catalytic</note>
    </ligand>
</feature>
<dbReference type="Proteomes" id="UP001187192">
    <property type="component" value="Unassembled WGS sequence"/>
</dbReference>
<feature type="binding site" evidence="5">
    <location>
        <position position="265"/>
    </location>
    <ligand>
        <name>Fe cation</name>
        <dbReference type="ChEBI" id="CHEBI:24875"/>
        <note>catalytic</note>
    </ligand>
</feature>
<dbReference type="GO" id="GO:0009570">
    <property type="term" value="C:chloroplast stroma"/>
    <property type="evidence" value="ECO:0007669"/>
    <property type="project" value="TreeGrafter"/>
</dbReference>
<dbReference type="GO" id="GO:0010436">
    <property type="term" value="F:carotenoid dioxygenase activity"/>
    <property type="evidence" value="ECO:0007669"/>
    <property type="project" value="TreeGrafter"/>
</dbReference>
<dbReference type="Pfam" id="PF03055">
    <property type="entry name" value="RPE65"/>
    <property type="match status" value="1"/>
</dbReference>
<evidence type="ECO:0000256" key="1">
    <source>
        <dbReference type="ARBA" id="ARBA00006787"/>
    </source>
</evidence>
<feature type="binding site" evidence="5">
    <location>
        <position position="580"/>
    </location>
    <ligand>
        <name>Fe cation</name>
        <dbReference type="ChEBI" id="CHEBI:24875"/>
        <note>catalytic</note>
    </ligand>
</feature>
<reference evidence="6" key="1">
    <citation type="submission" date="2023-07" db="EMBL/GenBank/DDBJ databases">
        <title>draft genome sequence of fig (Ficus carica).</title>
        <authorList>
            <person name="Takahashi T."/>
            <person name="Nishimura K."/>
        </authorList>
    </citation>
    <scope>NUCLEOTIDE SEQUENCE</scope>
</reference>
<evidence type="ECO:0000313" key="6">
    <source>
        <dbReference type="EMBL" id="GMN67135.1"/>
    </source>
</evidence>
<evidence type="ECO:0000256" key="4">
    <source>
        <dbReference type="ARBA" id="ARBA00023004"/>
    </source>
</evidence>
<gene>
    <name evidence="6" type="ORF">TIFTF001_036195</name>
</gene>
<comment type="similarity">
    <text evidence="1">Belongs to the carotenoid oxygenase family.</text>
</comment>
<dbReference type="GO" id="GO:0016121">
    <property type="term" value="P:carotene catabolic process"/>
    <property type="evidence" value="ECO:0007669"/>
    <property type="project" value="TreeGrafter"/>
</dbReference>
<evidence type="ECO:0000256" key="2">
    <source>
        <dbReference type="ARBA" id="ARBA00022723"/>
    </source>
</evidence>
<dbReference type="EMBL" id="BTGU01000409">
    <property type="protein sequence ID" value="GMN67135.1"/>
    <property type="molecule type" value="Genomic_DNA"/>
</dbReference>
<proteinExistence type="inferred from homology"/>
<keyword evidence="7" id="KW-1185">Reference proteome</keyword>
<evidence type="ECO:0000256" key="3">
    <source>
        <dbReference type="ARBA" id="ARBA00022964"/>
    </source>
</evidence>
<dbReference type="PANTHER" id="PTHR10543">
    <property type="entry name" value="BETA-CAROTENE DIOXYGENASE"/>
    <property type="match status" value="1"/>
</dbReference>
<organism evidence="6 7">
    <name type="scientific">Ficus carica</name>
    <name type="common">Common fig</name>
    <dbReference type="NCBI Taxonomy" id="3494"/>
    <lineage>
        <taxon>Eukaryota</taxon>
        <taxon>Viridiplantae</taxon>
        <taxon>Streptophyta</taxon>
        <taxon>Embryophyta</taxon>
        <taxon>Tracheophyta</taxon>
        <taxon>Spermatophyta</taxon>
        <taxon>Magnoliopsida</taxon>
        <taxon>eudicotyledons</taxon>
        <taxon>Gunneridae</taxon>
        <taxon>Pentapetalae</taxon>
        <taxon>rosids</taxon>
        <taxon>fabids</taxon>
        <taxon>Rosales</taxon>
        <taxon>Moraceae</taxon>
        <taxon>Ficeae</taxon>
        <taxon>Ficus</taxon>
    </lineage>
</organism>
<comment type="caution">
    <text evidence="6">The sequence shown here is derived from an EMBL/GenBank/DDBJ whole genome shotgun (WGS) entry which is preliminary data.</text>
</comment>
<dbReference type="AlphaFoldDB" id="A0AA88E6D1"/>
<dbReference type="InterPro" id="IPR004294">
    <property type="entry name" value="Carotenoid_Oase"/>
</dbReference>
<feature type="binding site" evidence="5">
    <location>
        <position position="380"/>
    </location>
    <ligand>
        <name>Fe cation</name>
        <dbReference type="ChEBI" id="CHEBI:24875"/>
        <note>catalytic</note>
    </ligand>
</feature>
<dbReference type="GO" id="GO:0046872">
    <property type="term" value="F:metal ion binding"/>
    <property type="evidence" value="ECO:0007669"/>
    <property type="project" value="UniProtKB-KW"/>
</dbReference>
<evidence type="ECO:0000313" key="7">
    <source>
        <dbReference type="Proteomes" id="UP001187192"/>
    </source>
</evidence>
<evidence type="ECO:0000256" key="5">
    <source>
        <dbReference type="PIRSR" id="PIRSR604294-1"/>
    </source>
</evidence>
<sequence>MSSLSCVAFQVISCPVQKRSSIHNKHSNLKPIYNEQPLIKAAVLQVPNMLIDQLSKTIKQSTEKLLDAFVALVFEFVDQPLLPSQSNFAPVDELGGPNLITSIDGNIDNNFPEGVYLRNGANPLFGGLKSTKSVFGRSRHIWIEGEGMLHALYFTKDDNDCKWTVHYNNKYVETETYKQEKQRNKPSFIPIIEGDLPAVVCAALLNLLRFGKIDKYVSNTNVFEHSGKLYSIAESHMPQEIDVFTLETVGNWVLSRQWNRPFTSHPKRAPETRELVIIGVNAIYRPFLELGVISADGRKLVHRADLKFDRCTFCHDFGVTYRYNVLMDFPVTIDIIRRLCKGGPLIKYNNKEYARIGVMPRYGDAGSIKWFKVEPNCTFHIINCFEDGDVEVVVWGYRALESVLPFDNSAKGGLVHNHAYEWRLNMQTGEVRERNLTADTELYMEVPLINPNFIGFRNRFAYAQVCDSLPRSNADNMLKFRGLAKLHFDQLHKRFSSTTREVDQEVIKVEYHMFEENTFCSGATFVPKRGGFEEDDGWIITFVHNEDSNISQVCVIDTKKFLSEPVSKITLPCRVPYGFHGAFIPFSV</sequence>